<proteinExistence type="predicted"/>
<protein>
    <submittedName>
        <fullName evidence="1">Uncharacterized protein</fullName>
    </submittedName>
</protein>
<organism evidence="1">
    <name type="scientific">Triticum aestivum</name>
    <name type="common">Wheat</name>
    <dbReference type="NCBI Taxonomy" id="4565"/>
    <lineage>
        <taxon>Eukaryota</taxon>
        <taxon>Viridiplantae</taxon>
        <taxon>Streptophyta</taxon>
        <taxon>Embryophyta</taxon>
        <taxon>Tracheophyta</taxon>
        <taxon>Spermatophyta</taxon>
        <taxon>Magnoliopsida</taxon>
        <taxon>Liliopsida</taxon>
        <taxon>Poales</taxon>
        <taxon>Poaceae</taxon>
        <taxon>BOP clade</taxon>
        <taxon>Pooideae</taxon>
        <taxon>Triticodae</taxon>
        <taxon>Triticeae</taxon>
        <taxon>Triticinae</taxon>
        <taxon>Triticum</taxon>
    </lineage>
</organism>
<dbReference type="Proteomes" id="UP000815260">
    <property type="component" value="Chromosome 4A"/>
</dbReference>
<reference evidence="1" key="2">
    <citation type="submission" date="2020-03" db="EMBL/GenBank/DDBJ databases">
        <title>The second near-complete assembly of the hexaploid bread wheat (Triticum aestivum) genome.</title>
        <authorList>
            <person name="Zimin A.V."/>
            <person name="Puiu D."/>
            <person name="Shumante A."/>
            <person name="Alonge M."/>
            <person name="Salzberg S.L."/>
        </authorList>
    </citation>
    <scope>NUCLEOTIDE SEQUENCE</scope>
    <source>
        <tissue evidence="1">Leaf</tissue>
    </source>
</reference>
<gene>
    <name evidence="1" type="ORF">CFC21_053159</name>
</gene>
<feature type="non-terminal residue" evidence="1">
    <location>
        <position position="1"/>
    </location>
</feature>
<sequence length="31" mass="3455">FLSFLVEVVPQALDYRRPLLASSPSCSATWT</sequence>
<name>A0A9R1GAS3_WHEAT</name>
<accession>A0A9R1GAS3</accession>
<comment type="caution">
    <text evidence="1">The sequence shown here is derived from an EMBL/GenBank/DDBJ whole genome shotgun (WGS) entry which is preliminary data.</text>
</comment>
<reference evidence="1" key="1">
    <citation type="journal article" date="2017" name="Gigascience">
        <title>The first near-complete assembly of the hexaploid bread wheat genome, Triticum aestivum.</title>
        <authorList>
            <person name="Zimin A.V."/>
            <person name="Puiu D."/>
            <person name="Hall R."/>
            <person name="Kingan S."/>
            <person name="Clavijo B.J."/>
            <person name="Salzberg S.L."/>
        </authorList>
    </citation>
    <scope>NUCLEOTIDE SEQUENCE</scope>
    <source>
        <tissue evidence="1">Leaf</tissue>
    </source>
</reference>
<dbReference type="EMBL" id="CM022220">
    <property type="protein sequence ID" value="KAF7043851.1"/>
    <property type="molecule type" value="Genomic_DNA"/>
</dbReference>
<dbReference type="AlphaFoldDB" id="A0A9R1GAS3"/>
<feature type="non-terminal residue" evidence="1">
    <location>
        <position position="31"/>
    </location>
</feature>
<evidence type="ECO:0000313" key="1">
    <source>
        <dbReference type="EMBL" id="KAF7043851.1"/>
    </source>
</evidence>